<dbReference type="Proteomes" id="UP001589867">
    <property type="component" value="Unassembled WGS sequence"/>
</dbReference>
<organism evidence="3 4">
    <name type="scientific">Phytohabitans kaempferiae</name>
    <dbReference type="NCBI Taxonomy" id="1620943"/>
    <lineage>
        <taxon>Bacteria</taxon>
        <taxon>Bacillati</taxon>
        <taxon>Actinomycetota</taxon>
        <taxon>Actinomycetes</taxon>
        <taxon>Micromonosporales</taxon>
        <taxon>Micromonosporaceae</taxon>
    </lineage>
</organism>
<evidence type="ECO:0000256" key="1">
    <source>
        <dbReference type="ARBA" id="ARBA00006817"/>
    </source>
</evidence>
<feature type="domain" description="Activator of Hsp90 ATPase homologue 1/2-like C-terminal" evidence="2">
    <location>
        <begin position="21"/>
        <end position="149"/>
    </location>
</feature>
<keyword evidence="4" id="KW-1185">Reference proteome</keyword>
<evidence type="ECO:0000259" key="2">
    <source>
        <dbReference type="Pfam" id="PF08327"/>
    </source>
</evidence>
<reference evidence="3 4" key="1">
    <citation type="submission" date="2024-09" db="EMBL/GenBank/DDBJ databases">
        <authorList>
            <person name="Sun Q."/>
            <person name="Mori K."/>
        </authorList>
    </citation>
    <scope>NUCLEOTIDE SEQUENCE [LARGE SCALE GENOMIC DNA]</scope>
    <source>
        <strain evidence="3 4">TBRC 3947</strain>
    </source>
</reference>
<name>A0ABV6LXE0_9ACTN</name>
<dbReference type="SUPFAM" id="SSF55961">
    <property type="entry name" value="Bet v1-like"/>
    <property type="match status" value="1"/>
</dbReference>
<comment type="caution">
    <text evidence="3">The sequence shown here is derived from an EMBL/GenBank/DDBJ whole genome shotgun (WGS) entry which is preliminary data.</text>
</comment>
<accession>A0ABV6LXE0</accession>
<dbReference type="InterPro" id="IPR023393">
    <property type="entry name" value="START-like_dom_sf"/>
</dbReference>
<dbReference type="InterPro" id="IPR013538">
    <property type="entry name" value="ASHA1/2-like_C"/>
</dbReference>
<dbReference type="EMBL" id="JBHLUH010000006">
    <property type="protein sequence ID" value="MFC0527079.1"/>
    <property type="molecule type" value="Genomic_DNA"/>
</dbReference>
<sequence>MNELMVTLPSDLEVKMVRVFDAPRALVFEAHARCEHLKHWWGRGNPLDCQIDFRPGGGYRFVEHAPDGDYAFRGEYREIKAPERIVQTFEFEGMPGHVCLETLEFTEEGGKTTVTGVTRFDTREDRDGMVASGMADGAQQSYDLLAAHLAKLTEGSDG</sequence>
<dbReference type="CDD" id="cd07826">
    <property type="entry name" value="SRPBCC_CalC_Aha1-like_9"/>
    <property type="match status" value="1"/>
</dbReference>
<dbReference type="RefSeq" id="WP_377246284.1">
    <property type="nucleotide sequence ID" value="NZ_JBHLUH010000006.1"/>
</dbReference>
<evidence type="ECO:0000313" key="3">
    <source>
        <dbReference type="EMBL" id="MFC0527079.1"/>
    </source>
</evidence>
<comment type="similarity">
    <text evidence="1">Belongs to the AHA1 family.</text>
</comment>
<protein>
    <submittedName>
        <fullName evidence="3">SRPBCC family protein</fullName>
    </submittedName>
</protein>
<proteinExistence type="inferred from homology"/>
<gene>
    <name evidence="3" type="ORF">ACFFIA_05340</name>
</gene>
<dbReference type="Gene3D" id="3.30.530.20">
    <property type="match status" value="1"/>
</dbReference>
<evidence type="ECO:0000313" key="4">
    <source>
        <dbReference type="Proteomes" id="UP001589867"/>
    </source>
</evidence>
<dbReference type="Pfam" id="PF08327">
    <property type="entry name" value="AHSA1"/>
    <property type="match status" value="1"/>
</dbReference>